<feature type="region of interest" description="Disordered" evidence="1">
    <location>
        <begin position="73"/>
        <end position="92"/>
    </location>
</feature>
<protein>
    <submittedName>
        <fullName evidence="2">Uncharacterized protein</fullName>
    </submittedName>
</protein>
<reference evidence="3" key="1">
    <citation type="submission" date="2015-11" db="EMBL/GenBank/DDBJ databases">
        <authorList>
            <person name="Greene A."/>
            <person name="Schneider V.M."/>
            <person name="Bradley K.W."/>
            <person name="Asai D.J."/>
            <person name="Bowman C.A."/>
            <person name="Russell D.A."/>
            <person name="Pope W.H."/>
            <person name="Jacobs-Sera D."/>
            <person name="Hendrix R.W."/>
            <person name="Hatfull G.F."/>
        </authorList>
    </citation>
    <scope>NUCLEOTIDE SEQUENCE [LARGE SCALE GENOMIC DNA]</scope>
</reference>
<dbReference type="RefSeq" id="YP_010082664.1">
    <property type="nucleotide sequence ID" value="NC_055033.1"/>
</dbReference>
<evidence type="ECO:0000256" key="1">
    <source>
        <dbReference type="SAM" id="MobiDB-lite"/>
    </source>
</evidence>
<evidence type="ECO:0000313" key="2">
    <source>
        <dbReference type="EMBL" id="ALY10221.1"/>
    </source>
</evidence>
<dbReference type="EMBL" id="KU160664">
    <property type="protein sequence ID" value="ALY10221.1"/>
    <property type="molecule type" value="Genomic_DNA"/>
</dbReference>
<proteinExistence type="predicted"/>
<feature type="compositionally biased region" description="Basic residues" evidence="1">
    <location>
        <begin position="77"/>
        <end position="86"/>
    </location>
</feature>
<name>A0A0U4B672_9CAUD</name>
<gene>
    <name evidence="2" type="primary">55</name>
    <name evidence="2" type="ORF">SALGADO_55</name>
</gene>
<dbReference type="KEGG" id="vg:65071667"/>
<accession>A0A0U4B672</accession>
<dbReference type="GeneID" id="65071667"/>
<sequence>MAGLFGARTKPTRRNPVTANTLTRNPAHVVNRTRAESKRLMGTPVLTARMECAACDSEGPWTLAAHAEAQRADHKCPGKRPGGRRRAQVDTI</sequence>
<dbReference type="Proteomes" id="UP000223391">
    <property type="component" value="Segment"/>
</dbReference>
<organism evidence="2 3">
    <name type="scientific">Arthrobacter phage Salgado</name>
    <dbReference type="NCBI Taxonomy" id="1772314"/>
    <lineage>
        <taxon>Viruses</taxon>
        <taxon>Duplodnaviria</taxon>
        <taxon>Heunggongvirae</taxon>
        <taxon>Uroviricota</taxon>
        <taxon>Caudoviricetes</taxon>
        <taxon>Laroyevirus</taxon>
        <taxon>Laroyevirus salgado</taxon>
    </lineage>
</organism>
<keyword evidence="3" id="KW-1185">Reference proteome</keyword>
<evidence type="ECO:0000313" key="3">
    <source>
        <dbReference type="Proteomes" id="UP000223391"/>
    </source>
</evidence>